<sequence length="114" mass="11576">MLPTEDVGGKGSTSEAADDGGEAAEDGGEVAEDGGEDDDDDNIADMIGAGGERGRREPASMRKLEGFVAGGDDGGDVSGGGGVRRGWGRVAIGVSVGRSKKSEIYEEERAEKSE</sequence>
<name>A0AA35YV70_LACSI</name>
<feature type="compositionally biased region" description="Basic and acidic residues" evidence="1">
    <location>
        <begin position="52"/>
        <end position="65"/>
    </location>
</feature>
<organism evidence="2 3">
    <name type="scientific">Lactuca saligna</name>
    <name type="common">Willowleaf lettuce</name>
    <dbReference type="NCBI Taxonomy" id="75948"/>
    <lineage>
        <taxon>Eukaryota</taxon>
        <taxon>Viridiplantae</taxon>
        <taxon>Streptophyta</taxon>
        <taxon>Embryophyta</taxon>
        <taxon>Tracheophyta</taxon>
        <taxon>Spermatophyta</taxon>
        <taxon>Magnoliopsida</taxon>
        <taxon>eudicotyledons</taxon>
        <taxon>Gunneridae</taxon>
        <taxon>Pentapetalae</taxon>
        <taxon>asterids</taxon>
        <taxon>campanulids</taxon>
        <taxon>Asterales</taxon>
        <taxon>Asteraceae</taxon>
        <taxon>Cichorioideae</taxon>
        <taxon>Cichorieae</taxon>
        <taxon>Lactucinae</taxon>
        <taxon>Lactuca</taxon>
    </lineage>
</organism>
<feature type="compositionally biased region" description="Acidic residues" evidence="1">
    <location>
        <begin position="16"/>
        <end position="43"/>
    </location>
</feature>
<proteinExistence type="predicted"/>
<protein>
    <submittedName>
        <fullName evidence="2">Uncharacterized protein</fullName>
    </submittedName>
</protein>
<dbReference type="Proteomes" id="UP001177003">
    <property type="component" value="Chromosome 4"/>
</dbReference>
<dbReference type="AlphaFoldDB" id="A0AA35YV70"/>
<dbReference type="EMBL" id="OX465080">
    <property type="protein sequence ID" value="CAI9280608.1"/>
    <property type="molecule type" value="Genomic_DNA"/>
</dbReference>
<evidence type="ECO:0000256" key="1">
    <source>
        <dbReference type="SAM" id="MobiDB-lite"/>
    </source>
</evidence>
<evidence type="ECO:0000313" key="3">
    <source>
        <dbReference type="Proteomes" id="UP001177003"/>
    </source>
</evidence>
<accession>A0AA35YV70</accession>
<feature type="compositionally biased region" description="Gly residues" evidence="1">
    <location>
        <begin position="68"/>
        <end position="85"/>
    </location>
</feature>
<gene>
    <name evidence="2" type="ORF">LSALG_LOCUS20347</name>
</gene>
<reference evidence="2" key="1">
    <citation type="submission" date="2023-04" db="EMBL/GenBank/DDBJ databases">
        <authorList>
            <person name="Vijverberg K."/>
            <person name="Xiong W."/>
            <person name="Schranz E."/>
        </authorList>
    </citation>
    <scope>NUCLEOTIDE SEQUENCE</scope>
</reference>
<keyword evidence="3" id="KW-1185">Reference proteome</keyword>
<evidence type="ECO:0000313" key="2">
    <source>
        <dbReference type="EMBL" id="CAI9280608.1"/>
    </source>
</evidence>
<feature type="region of interest" description="Disordered" evidence="1">
    <location>
        <begin position="1"/>
        <end position="86"/>
    </location>
</feature>